<sequence>MCNVFASQDPATYACETRAIRLHGHCTSIRLEAGFWRILERIAAAEGTSPTRFLATLHDEVLARRGEIGNFASLLRVTCLHWLENQDRHAAEIAARAKRAA</sequence>
<evidence type="ECO:0000259" key="1">
    <source>
        <dbReference type="Pfam" id="PF13467"/>
    </source>
</evidence>
<dbReference type="InterPro" id="IPR027373">
    <property type="entry name" value="RHH_dom"/>
</dbReference>
<name>A0A4R4DAQ5_9PROT</name>
<feature type="domain" description="Ribbon-helix-helix" evidence="1">
    <location>
        <begin position="15"/>
        <end position="83"/>
    </location>
</feature>
<dbReference type="Proteomes" id="UP000295023">
    <property type="component" value="Unassembled WGS sequence"/>
</dbReference>
<keyword evidence="3" id="KW-1185">Reference proteome</keyword>
<evidence type="ECO:0000313" key="2">
    <source>
        <dbReference type="EMBL" id="TCZ56283.1"/>
    </source>
</evidence>
<proteinExistence type="predicted"/>
<organism evidence="2 3">
    <name type="scientific">Roseicella aquatilis</name>
    <dbReference type="NCBI Taxonomy" id="2527868"/>
    <lineage>
        <taxon>Bacteria</taxon>
        <taxon>Pseudomonadati</taxon>
        <taxon>Pseudomonadota</taxon>
        <taxon>Alphaproteobacteria</taxon>
        <taxon>Acetobacterales</taxon>
        <taxon>Roseomonadaceae</taxon>
        <taxon>Roseicella</taxon>
    </lineage>
</organism>
<dbReference type="InterPro" id="IPR038268">
    <property type="entry name" value="RHH_sf"/>
</dbReference>
<dbReference type="EMBL" id="SKBM01000023">
    <property type="protein sequence ID" value="TCZ56283.1"/>
    <property type="molecule type" value="Genomic_DNA"/>
</dbReference>
<dbReference type="Gene3D" id="1.10.3990.20">
    <property type="entry name" value="protein bp1543"/>
    <property type="match status" value="1"/>
</dbReference>
<dbReference type="RefSeq" id="WP_132293707.1">
    <property type="nucleotide sequence ID" value="NZ_SKBM01000023.1"/>
</dbReference>
<gene>
    <name evidence="2" type="ORF">EXY23_20080</name>
</gene>
<keyword evidence="2" id="KW-0808">Transferase</keyword>
<dbReference type="AlphaFoldDB" id="A0A4R4DAQ5"/>
<protein>
    <submittedName>
        <fullName evidence="2">Aryl-sulfate sulfotransferase</fullName>
    </submittedName>
</protein>
<dbReference type="Pfam" id="PF13467">
    <property type="entry name" value="RHH_4"/>
    <property type="match status" value="1"/>
</dbReference>
<dbReference type="OrthoDB" id="5458732at2"/>
<accession>A0A4R4DAQ5</accession>
<evidence type="ECO:0000313" key="3">
    <source>
        <dbReference type="Proteomes" id="UP000295023"/>
    </source>
</evidence>
<dbReference type="GO" id="GO:0016740">
    <property type="term" value="F:transferase activity"/>
    <property type="evidence" value="ECO:0007669"/>
    <property type="project" value="UniProtKB-KW"/>
</dbReference>
<reference evidence="2 3" key="1">
    <citation type="submission" date="2019-03" db="EMBL/GenBank/DDBJ databases">
        <title>Paracraurococcus aquatilis NE82 genome sequence.</title>
        <authorList>
            <person name="Zhao Y."/>
            <person name="Du Z."/>
        </authorList>
    </citation>
    <scope>NUCLEOTIDE SEQUENCE [LARGE SCALE GENOMIC DNA]</scope>
    <source>
        <strain evidence="2 3">NE82</strain>
    </source>
</reference>
<comment type="caution">
    <text evidence="2">The sequence shown here is derived from an EMBL/GenBank/DDBJ whole genome shotgun (WGS) entry which is preliminary data.</text>
</comment>